<dbReference type="InterPro" id="IPR051686">
    <property type="entry name" value="Lipoprotein_DolP"/>
</dbReference>
<reference evidence="3 5" key="2">
    <citation type="journal article" date="2018" name="Syst. Appl. Microbiol.">
        <title>Flavobacterium circumlabens sp. nov. and Flavobacterium cupreum sp. nov., two psychrotrophic species isolated from Antarctic environmental samples.</title>
        <authorList>
            <person name="Kralova S."/>
            <person name="Busse H.J."/>
            <person name="Svec P."/>
            <person name="Maslanova I."/>
            <person name="Stankova E."/>
            <person name="Bartak M."/>
            <person name="Sedlacek I."/>
        </authorList>
    </citation>
    <scope>NUCLEOTIDE SEQUENCE [LARGE SCALE GENOMIC DNA]</scope>
    <source>
        <strain evidence="3 5">CCM 8828</strain>
    </source>
</reference>
<keyword evidence="4" id="KW-1185">Reference proteome</keyword>
<feature type="domain" description="BON" evidence="1">
    <location>
        <begin position="4"/>
        <end position="72"/>
    </location>
</feature>
<sequence length="219" mass="24716">MKKSNDVLSKEVIEGLKWEPLLNSNNIEVSVHDGTVTLSGAVDNYNNKKQAEQTVKHISGVKSVIDNVEVKLSASSIRNDTDITSSVIKALKEKWAIPNHRVTVTVKDGWVTLGGILHWNFQRKAADNAIRYLDGVRGVIDEIKIQAEIRNEIEKEIVEKALTRSWILDINNIKVRVDGKTIFLSGFVSSLFQKEEAERIAWDTTGVWYVDNELIVEFD</sequence>
<dbReference type="OrthoDB" id="870892at2"/>
<dbReference type="PANTHER" id="PTHR34606:SF15">
    <property type="entry name" value="BON DOMAIN-CONTAINING PROTEIN"/>
    <property type="match status" value="1"/>
</dbReference>
<accession>A0A4Y7UCU4</accession>
<organism evidence="3 5">
    <name type="scientific">Flavobacterium circumlabens</name>
    <dbReference type="NCBI Taxonomy" id="2133765"/>
    <lineage>
        <taxon>Bacteria</taxon>
        <taxon>Pseudomonadati</taxon>
        <taxon>Bacteroidota</taxon>
        <taxon>Flavobacteriia</taxon>
        <taxon>Flavobacteriales</taxon>
        <taxon>Flavobacteriaceae</taxon>
        <taxon>Flavobacterium</taxon>
    </lineage>
</organism>
<dbReference type="EMBL" id="SLWA01000003">
    <property type="protein sequence ID" value="TCN58863.1"/>
    <property type="molecule type" value="Genomic_DNA"/>
</dbReference>
<dbReference type="Proteomes" id="UP000295270">
    <property type="component" value="Unassembled WGS sequence"/>
</dbReference>
<dbReference type="SMART" id="SM00749">
    <property type="entry name" value="BON"/>
    <property type="match status" value="3"/>
</dbReference>
<dbReference type="Proteomes" id="UP000298340">
    <property type="component" value="Unassembled WGS sequence"/>
</dbReference>
<feature type="domain" description="BON" evidence="1">
    <location>
        <begin position="150"/>
        <end position="218"/>
    </location>
</feature>
<reference evidence="2" key="3">
    <citation type="submission" date="2019-03" db="EMBL/GenBank/DDBJ databases">
        <authorList>
            <person name="Whitman W."/>
            <person name="Huntemann M."/>
            <person name="Clum A."/>
            <person name="Pillay M."/>
            <person name="Palaniappan K."/>
            <person name="Varghese N."/>
            <person name="Mikhailova N."/>
            <person name="Stamatis D."/>
            <person name="Reddy T."/>
            <person name="Daum C."/>
            <person name="Shapiro N."/>
            <person name="Ivanova N."/>
            <person name="Kyrpides N."/>
            <person name="Woyke T."/>
        </authorList>
    </citation>
    <scope>NUCLEOTIDE SEQUENCE</scope>
    <source>
        <strain evidence="2">P5626</strain>
    </source>
</reference>
<evidence type="ECO:0000313" key="4">
    <source>
        <dbReference type="Proteomes" id="UP000295270"/>
    </source>
</evidence>
<name>A0A4Y7UCU4_9FLAO</name>
<protein>
    <submittedName>
        <fullName evidence="3">BON domain-containing protein</fullName>
    </submittedName>
    <submittedName>
        <fullName evidence="2">Osmotically-inducible protein OsmY</fullName>
    </submittedName>
</protein>
<dbReference type="InterPro" id="IPR014004">
    <property type="entry name" value="Transpt-assoc_nodulatn_dom_bac"/>
</dbReference>
<dbReference type="Gene3D" id="3.30.1340.30">
    <property type="match status" value="3"/>
</dbReference>
<evidence type="ECO:0000259" key="1">
    <source>
        <dbReference type="PROSITE" id="PS50914"/>
    </source>
</evidence>
<dbReference type="AlphaFoldDB" id="A0A4Y7UCU4"/>
<proteinExistence type="predicted"/>
<dbReference type="EMBL" id="QWDN01000003">
    <property type="protein sequence ID" value="TEB44273.1"/>
    <property type="molecule type" value="Genomic_DNA"/>
</dbReference>
<gene>
    <name evidence="3" type="ORF">D0809_10975</name>
    <name evidence="2" type="ORF">EV142_103310</name>
</gene>
<comment type="caution">
    <text evidence="3">The sequence shown here is derived from an EMBL/GenBank/DDBJ whole genome shotgun (WGS) entry which is preliminary data.</text>
</comment>
<reference evidence="2 4" key="1">
    <citation type="journal article" date="2015" name="Stand. Genomic Sci.">
        <title>Genomic Encyclopedia of Bacterial and Archaeal Type Strains, Phase III: the genomes of soil and plant-associated and newly described type strains.</title>
        <authorList>
            <person name="Whitman W.B."/>
            <person name="Woyke T."/>
            <person name="Klenk H.P."/>
            <person name="Zhou Y."/>
            <person name="Lilburn T.G."/>
            <person name="Beck B.J."/>
            <person name="De Vos P."/>
            <person name="Vandamme P."/>
            <person name="Eisen J.A."/>
            <person name="Garrity G."/>
            <person name="Hugenholtz P."/>
            <person name="Kyrpides N.C."/>
        </authorList>
    </citation>
    <scope>NUCLEOTIDE SEQUENCE [LARGE SCALE GENOMIC DNA]</scope>
    <source>
        <strain evidence="2 4">P5626</strain>
    </source>
</reference>
<dbReference type="PROSITE" id="PS50914">
    <property type="entry name" value="BON"/>
    <property type="match status" value="3"/>
</dbReference>
<evidence type="ECO:0000313" key="3">
    <source>
        <dbReference type="EMBL" id="TEB44273.1"/>
    </source>
</evidence>
<feature type="domain" description="BON" evidence="1">
    <location>
        <begin position="79"/>
        <end position="147"/>
    </location>
</feature>
<evidence type="ECO:0000313" key="5">
    <source>
        <dbReference type="Proteomes" id="UP000298340"/>
    </source>
</evidence>
<dbReference type="InterPro" id="IPR007055">
    <property type="entry name" value="BON_dom"/>
</dbReference>
<dbReference type="PANTHER" id="PTHR34606">
    <property type="entry name" value="BON DOMAIN-CONTAINING PROTEIN"/>
    <property type="match status" value="1"/>
</dbReference>
<dbReference type="RefSeq" id="WP_132034967.1">
    <property type="nucleotide sequence ID" value="NZ_JBDSHJ010000034.1"/>
</dbReference>
<dbReference type="Pfam" id="PF04972">
    <property type="entry name" value="BON"/>
    <property type="match status" value="3"/>
</dbReference>
<evidence type="ECO:0000313" key="2">
    <source>
        <dbReference type="EMBL" id="TCN58863.1"/>
    </source>
</evidence>